<feature type="transmembrane region" description="Helical" evidence="7">
    <location>
        <begin position="43"/>
        <end position="60"/>
    </location>
</feature>
<evidence type="ECO:0000256" key="6">
    <source>
        <dbReference type="ARBA" id="ARBA00023136"/>
    </source>
</evidence>
<evidence type="ECO:0000256" key="1">
    <source>
        <dbReference type="ARBA" id="ARBA00004651"/>
    </source>
</evidence>
<keyword evidence="3" id="KW-1003">Cell membrane</keyword>
<dbReference type="RefSeq" id="WP_256971454.1">
    <property type="nucleotide sequence ID" value="NZ_FUKO01000004.1"/>
</dbReference>
<evidence type="ECO:0000256" key="2">
    <source>
        <dbReference type="ARBA" id="ARBA00007977"/>
    </source>
</evidence>
<sequence>MQLLPLQTLSPRLARRGIDVLPGVVLTATIAVASTGIGTLVPVLGSAVPAIIIGVVLSLLRGRMLRHREPDAADAPAGRWVRFDASLQPGITYSSKFLLQLAVVVLGAQLSLMSILQVGLESLPVMLSTLAVCLVAAWWLGKVMRIEGKLTTLIGVGTGICGASAIAAAAPVIGAVGAQITYAVSTIFLFNILAVVLFPLLGHALNLDPHTFGLLAGTAVNDTSSVVAAASVYSTAALGFAVVVKLVRTLMIIPISIGLSVIEARKDAAGQPLTGRRIAKLVPWFLIGFVIVAIVNSTGVIPEGPRNFLVHASVFLIAMALAGIGLSTDIPALRRAGLRPLALGAILWILVTATALATIAITAGLRG</sequence>
<comment type="similarity">
    <text evidence="2">Belongs to the UPF0324 family.</text>
</comment>
<keyword evidence="6 7" id="KW-0472">Membrane</keyword>
<dbReference type="EMBL" id="FUKO01000004">
    <property type="protein sequence ID" value="SJN17043.1"/>
    <property type="molecule type" value="Genomic_DNA"/>
</dbReference>
<evidence type="ECO:0000313" key="8">
    <source>
        <dbReference type="EMBL" id="SJN17043.1"/>
    </source>
</evidence>
<name>A0A1R4ICP3_9MICO</name>
<feature type="transmembrane region" description="Helical" evidence="7">
    <location>
        <begin position="122"/>
        <end position="141"/>
    </location>
</feature>
<feature type="transmembrane region" description="Helical" evidence="7">
    <location>
        <begin position="212"/>
        <end position="233"/>
    </location>
</feature>
<dbReference type="GO" id="GO:0005886">
    <property type="term" value="C:plasma membrane"/>
    <property type="evidence" value="ECO:0007669"/>
    <property type="project" value="UniProtKB-SubCell"/>
</dbReference>
<dbReference type="PANTHER" id="PTHR30106">
    <property type="entry name" value="INNER MEMBRANE PROTEIN YEIH-RELATED"/>
    <property type="match status" value="1"/>
</dbReference>
<evidence type="ECO:0000256" key="5">
    <source>
        <dbReference type="ARBA" id="ARBA00022989"/>
    </source>
</evidence>
<reference evidence="8 9" key="1">
    <citation type="submission" date="2017-02" db="EMBL/GenBank/DDBJ databases">
        <authorList>
            <person name="Peterson S.W."/>
        </authorList>
    </citation>
    <scope>NUCLEOTIDE SEQUENCE [LARGE SCALE GENOMIC DNA]</scope>
    <source>
        <strain evidence="8 9">B Mb 05.01</strain>
    </source>
</reference>
<gene>
    <name evidence="8" type="ORF">FM104_01200</name>
</gene>
<evidence type="ECO:0000256" key="7">
    <source>
        <dbReference type="SAM" id="Phobius"/>
    </source>
</evidence>
<evidence type="ECO:0000313" key="9">
    <source>
        <dbReference type="Proteomes" id="UP000196320"/>
    </source>
</evidence>
<dbReference type="Pfam" id="PF03601">
    <property type="entry name" value="Cons_hypoth698"/>
    <property type="match status" value="1"/>
</dbReference>
<feature type="transmembrane region" description="Helical" evidence="7">
    <location>
        <begin position="153"/>
        <end position="174"/>
    </location>
</feature>
<protein>
    <submittedName>
        <fullName evidence="8">Putative membrane protein YeiH</fullName>
    </submittedName>
</protein>
<dbReference type="PANTHER" id="PTHR30106:SF1">
    <property type="entry name" value="UPF0324 MEMBRANE PROTEIN FN0533"/>
    <property type="match status" value="1"/>
</dbReference>
<feature type="transmembrane region" description="Helical" evidence="7">
    <location>
        <begin position="281"/>
        <end position="302"/>
    </location>
</feature>
<proteinExistence type="inferred from homology"/>
<dbReference type="AlphaFoldDB" id="A0A1R4ICP3"/>
<dbReference type="Proteomes" id="UP000196320">
    <property type="component" value="Unassembled WGS sequence"/>
</dbReference>
<dbReference type="InterPro" id="IPR018383">
    <property type="entry name" value="UPF0324_pro"/>
</dbReference>
<feature type="transmembrane region" description="Helical" evidence="7">
    <location>
        <begin position="180"/>
        <end position="200"/>
    </location>
</feature>
<keyword evidence="4 7" id="KW-0812">Transmembrane</keyword>
<feature type="transmembrane region" description="Helical" evidence="7">
    <location>
        <begin position="239"/>
        <end position="261"/>
    </location>
</feature>
<comment type="subcellular location">
    <subcellularLocation>
        <location evidence="1">Cell membrane</location>
        <topology evidence="1">Multi-pass membrane protein</topology>
    </subcellularLocation>
</comment>
<feature type="transmembrane region" description="Helical" evidence="7">
    <location>
        <begin position="20"/>
        <end position="37"/>
    </location>
</feature>
<keyword evidence="5 7" id="KW-1133">Transmembrane helix</keyword>
<feature type="transmembrane region" description="Helical" evidence="7">
    <location>
        <begin position="97"/>
        <end position="116"/>
    </location>
</feature>
<keyword evidence="9" id="KW-1185">Reference proteome</keyword>
<evidence type="ECO:0000256" key="3">
    <source>
        <dbReference type="ARBA" id="ARBA00022475"/>
    </source>
</evidence>
<feature type="transmembrane region" description="Helical" evidence="7">
    <location>
        <begin position="308"/>
        <end position="328"/>
    </location>
</feature>
<feature type="transmembrane region" description="Helical" evidence="7">
    <location>
        <begin position="340"/>
        <end position="365"/>
    </location>
</feature>
<accession>A0A1R4ICP3</accession>
<organism evidence="8 9">
    <name type="scientific">Microbacterium esteraromaticum</name>
    <dbReference type="NCBI Taxonomy" id="57043"/>
    <lineage>
        <taxon>Bacteria</taxon>
        <taxon>Bacillati</taxon>
        <taxon>Actinomycetota</taxon>
        <taxon>Actinomycetes</taxon>
        <taxon>Micrococcales</taxon>
        <taxon>Microbacteriaceae</taxon>
        <taxon>Microbacterium</taxon>
    </lineage>
</organism>
<evidence type="ECO:0000256" key="4">
    <source>
        <dbReference type="ARBA" id="ARBA00022692"/>
    </source>
</evidence>